<dbReference type="EMBL" id="JAQIZT010000005">
    <property type="protein sequence ID" value="KAJ6999103.1"/>
    <property type="molecule type" value="Genomic_DNA"/>
</dbReference>
<evidence type="ECO:0000313" key="3">
    <source>
        <dbReference type="Proteomes" id="UP001164929"/>
    </source>
</evidence>
<dbReference type="EMBL" id="JAQIZT010000005">
    <property type="protein sequence ID" value="KAJ6999112.1"/>
    <property type="molecule type" value="Genomic_DNA"/>
</dbReference>
<proteinExistence type="predicted"/>
<reference evidence="1" key="1">
    <citation type="journal article" date="2023" name="Mol. Ecol. Resour.">
        <title>Chromosome-level genome assembly of a triploid poplar Populus alba 'Berolinensis'.</title>
        <authorList>
            <person name="Chen S."/>
            <person name="Yu Y."/>
            <person name="Wang X."/>
            <person name="Wang S."/>
            <person name="Zhang T."/>
            <person name="Zhou Y."/>
            <person name="He R."/>
            <person name="Meng N."/>
            <person name="Wang Y."/>
            <person name="Liu W."/>
            <person name="Liu Z."/>
            <person name="Liu J."/>
            <person name="Guo Q."/>
            <person name="Huang H."/>
            <person name="Sederoff R.R."/>
            <person name="Wang G."/>
            <person name="Qu G."/>
            <person name="Chen S."/>
        </authorList>
    </citation>
    <scope>NUCLEOTIDE SEQUENCE</scope>
    <source>
        <strain evidence="1">SC-2020</strain>
    </source>
</reference>
<sequence>MLELLSGKEAAATAIDKSADPCLRDEYPLDLAFSMAQLAKSCVEHDLNTRPSMPQVFMMLSKILSSSLDWDPSDELNRSRSIDSGR</sequence>
<accession>A0AAD6QYY9</accession>
<dbReference type="InterPro" id="IPR052611">
    <property type="entry name" value="Plant_RLK_LysM"/>
</dbReference>
<dbReference type="SUPFAM" id="SSF56112">
    <property type="entry name" value="Protein kinase-like (PK-like)"/>
    <property type="match status" value="1"/>
</dbReference>
<gene>
    <name evidence="1" type="ORF">NC653_015060</name>
    <name evidence="2" type="ORF">NC653_015064</name>
</gene>
<dbReference type="AlphaFoldDB" id="A0AAD6QYY9"/>
<organism evidence="1 3">
    <name type="scientific">Populus alba x Populus x berolinensis</name>
    <dbReference type="NCBI Taxonomy" id="444605"/>
    <lineage>
        <taxon>Eukaryota</taxon>
        <taxon>Viridiplantae</taxon>
        <taxon>Streptophyta</taxon>
        <taxon>Embryophyta</taxon>
        <taxon>Tracheophyta</taxon>
        <taxon>Spermatophyta</taxon>
        <taxon>Magnoliopsida</taxon>
        <taxon>eudicotyledons</taxon>
        <taxon>Gunneridae</taxon>
        <taxon>Pentapetalae</taxon>
        <taxon>rosids</taxon>
        <taxon>fabids</taxon>
        <taxon>Malpighiales</taxon>
        <taxon>Salicaceae</taxon>
        <taxon>Saliceae</taxon>
        <taxon>Populus</taxon>
    </lineage>
</organism>
<dbReference type="PANTHER" id="PTHR45927">
    <property type="entry name" value="LYSM-DOMAIN RECEPTOR-LIKE KINASE-RELATED"/>
    <property type="match status" value="1"/>
</dbReference>
<protein>
    <submittedName>
        <fullName evidence="1">Uncharacterized protein</fullName>
    </submittedName>
</protein>
<evidence type="ECO:0000313" key="2">
    <source>
        <dbReference type="EMBL" id="KAJ6999112.1"/>
    </source>
</evidence>
<dbReference type="Proteomes" id="UP001164929">
    <property type="component" value="Chromosome 5"/>
</dbReference>
<comment type="caution">
    <text evidence="1">The sequence shown here is derived from an EMBL/GenBank/DDBJ whole genome shotgun (WGS) entry which is preliminary data.</text>
</comment>
<evidence type="ECO:0000313" key="1">
    <source>
        <dbReference type="EMBL" id="KAJ6999103.1"/>
    </source>
</evidence>
<dbReference type="InterPro" id="IPR011009">
    <property type="entry name" value="Kinase-like_dom_sf"/>
</dbReference>
<dbReference type="Gene3D" id="1.10.510.10">
    <property type="entry name" value="Transferase(Phosphotransferase) domain 1"/>
    <property type="match status" value="1"/>
</dbReference>
<keyword evidence="3" id="KW-1185">Reference proteome</keyword>
<name>A0AAD6QYY9_9ROSI</name>
<dbReference type="PANTHER" id="PTHR45927:SF6">
    <property type="entry name" value="PROTEIN LYK5"/>
    <property type="match status" value="1"/>
</dbReference>